<proteinExistence type="predicted"/>
<evidence type="ECO:0000313" key="2">
    <source>
        <dbReference type="EMBL" id="MEQ2160342.1"/>
    </source>
</evidence>
<dbReference type="Proteomes" id="UP001476798">
    <property type="component" value="Unassembled WGS sequence"/>
</dbReference>
<keyword evidence="3" id="KW-1185">Reference proteome</keyword>
<name>A0ABV0MMK7_9TELE</name>
<feature type="non-terminal residue" evidence="2">
    <location>
        <position position="1"/>
    </location>
</feature>
<organism evidence="2 3">
    <name type="scientific">Goodea atripinnis</name>
    <dbReference type="NCBI Taxonomy" id="208336"/>
    <lineage>
        <taxon>Eukaryota</taxon>
        <taxon>Metazoa</taxon>
        <taxon>Chordata</taxon>
        <taxon>Craniata</taxon>
        <taxon>Vertebrata</taxon>
        <taxon>Euteleostomi</taxon>
        <taxon>Actinopterygii</taxon>
        <taxon>Neopterygii</taxon>
        <taxon>Teleostei</taxon>
        <taxon>Neoteleostei</taxon>
        <taxon>Acanthomorphata</taxon>
        <taxon>Ovalentaria</taxon>
        <taxon>Atherinomorphae</taxon>
        <taxon>Cyprinodontiformes</taxon>
        <taxon>Goodeidae</taxon>
        <taxon>Goodea</taxon>
    </lineage>
</organism>
<reference evidence="2 3" key="1">
    <citation type="submission" date="2021-06" db="EMBL/GenBank/DDBJ databases">
        <authorList>
            <person name="Palmer J.M."/>
        </authorList>
    </citation>
    <scope>NUCLEOTIDE SEQUENCE [LARGE SCALE GENOMIC DNA]</scope>
    <source>
        <strain evidence="2 3">GA_2019</strain>
        <tissue evidence="2">Muscle</tissue>
    </source>
</reference>
<protein>
    <submittedName>
        <fullName evidence="2">Uncharacterized protein</fullName>
    </submittedName>
</protein>
<comment type="caution">
    <text evidence="2">The sequence shown here is derived from an EMBL/GenBank/DDBJ whole genome shotgun (WGS) entry which is preliminary data.</text>
</comment>
<feature type="region of interest" description="Disordered" evidence="1">
    <location>
        <begin position="51"/>
        <end position="93"/>
    </location>
</feature>
<gene>
    <name evidence="2" type="ORF">GOODEAATRI_032729</name>
</gene>
<sequence>EPCLWTPRKGQEGVGNPGTSPQLPQQQLAGGEVYGDPPAAAMFVRPGLYAPRPPVWRNRRVPPEPQGEPSAFSCKARSGAIAPDTPGAEHGPM</sequence>
<evidence type="ECO:0000313" key="3">
    <source>
        <dbReference type="Proteomes" id="UP001476798"/>
    </source>
</evidence>
<feature type="compositionally biased region" description="Polar residues" evidence="1">
    <location>
        <begin position="17"/>
        <end position="28"/>
    </location>
</feature>
<evidence type="ECO:0000256" key="1">
    <source>
        <dbReference type="SAM" id="MobiDB-lite"/>
    </source>
</evidence>
<feature type="region of interest" description="Disordered" evidence="1">
    <location>
        <begin position="1"/>
        <end position="34"/>
    </location>
</feature>
<accession>A0ABV0MMK7</accession>
<dbReference type="EMBL" id="JAHRIO010006292">
    <property type="protein sequence ID" value="MEQ2160342.1"/>
    <property type="molecule type" value="Genomic_DNA"/>
</dbReference>